<dbReference type="Gene3D" id="3.40.630.30">
    <property type="match status" value="1"/>
</dbReference>
<dbReference type="InterPro" id="IPR016181">
    <property type="entry name" value="Acyl_CoA_acyltransferase"/>
</dbReference>
<evidence type="ECO:0000313" key="3">
    <source>
        <dbReference type="Proteomes" id="UP000718564"/>
    </source>
</evidence>
<sequence>MSLVFETQRLRLKPILESELNTLHSIFINPYVKKYLCDDKVLSLQQVEEMLIESQKLFDEKRFGLWFIETKDEKEIIGFVGLWYFFGEGQPQLVYALLPEATKKGYATEAATRILKYCFNELGYQYLLASCDQPNLESRKVAERIGMREVEEKIVNGNPILFFRVEKQLLL</sequence>
<evidence type="ECO:0000313" key="2">
    <source>
        <dbReference type="EMBL" id="NMG18631.1"/>
    </source>
</evidence>
<comment type="caution">
    <text evidence="2">The sequence shown here is derived from an EMBL/GenBank/DDBJ whole genome shotgun (WGS) entry which is preliminary data.</text>
</comment>
<reference evidence="2 3" key="1">
    <citation type="submission" date="2018-06" db="EMBL/GenBank/DDBJ databases">
        <title>Comparative genomics of Brasilonema spp. strains.</title>
        <authorList>
            <person name="Alvarenga D.O."/>
            <person name="Fiore M.F."/>
            <person name="Varani A.M."/>
        </authorList>
    </citation>
    <scope>NUCLEOTIDE SEQUENCE [LARGE SCALE GENOMIC DNA]</scope>
    <source>
        <strain evidence="2 3">SPC951</strain>
    </source>
</reference>
<dbReference type="RefSeq" id="WP_169153920.1">
    <property type="nucleotide sequence ID" value="NZ_CAWPJE010000341.1"/>
</dbReference>
<organism evidence="2 3">
    <name type="scientific">Brasilonema bromeliae SPC951</name>
    <dbReference type="NCBI Taxonomy" id="385972"/>
    <lineage>
        <taxon>Bacteria</taxon>
        <taxon>Bacillati</taxon>
        <taxon>Cyanobacteriota</taxon>
        <taxon>Cyanophyceae</taxon>
        <taxon>Nostocales</taxon>
        <taxon>Scytonemataceae</taxon>
        <taxon>Brasilonema</taxon>
        <taxon>Bromeliae group (in: Brasilonema)</taxon>
    </lineage>
</organism>
<dbReference type="PANTHER" id="PTHR43792">
    <property type="entry name" value="GNAT FAMILY, PUTATIVE (AFU_ORTHOLOGUE AFUA_3G00765)-RELATED-RELATED"/>
    <property type="match status" value="1"/>
</dbReference>
<name>A0ABX1P4H7_9CYAN</name>
<protein>
    <submittedName>
        <fullName evidence="2">N-acetyltransferase</fullName>
    </submittedName>
</protein>
<dbReference type="Pfam" id="PF13302">
    <property type="entry name" value="Acetyltransf_3"/>
    <property type="match status" value="1"/>
</dbReference>
<dbReference type="Proteomes" id="UP000718564">
    <property type="component" value="Unassembled WGS sequence"/>
</dbReference>
<keyword evidence="3" id="KW-1185">Reference proteome</keyword>
<dbReference type="InterPro" id="IPR051531">
    <property type="entry name" value="N-acetyltransferase"/>
</dbReference>
<dbReference type="EMBL" id="QMEB01000017">
    <property type="protein sequence ID" value="NMG18631.1"/>
    <property type="molecule type" value="Genomic_DNA"/>
</dbReference>
<accession>A0ABX1P4H7</accession>
<dbReference type="PANTHER" id="PTHR43792:SF1">
    <property type="entry name" value="N-ACETYLTRANSFERASE DOMAIN-CONTAINING PROTEIN"/>
    <property type="match status" value="1"/>
</dbReference>
<dbReference type="PROSITE" id="PS51186">
    <property type="entry name" value="GNAT"/>
    <property type="match status" value="1"/>
</dbReference>
<dbReference type="SUPFAM" id="SSF55729">
    <property type="entry name" value="Acyl-CoA N-acyltransferases (Nat)"/>
    <property type="match status" value="1"/>
</dbReference>
<feature type="domain" description="N-acetyltransferase" evidence="1">
    <location>
        <begin position="10"/>
        <end position="171"/>
    </location>
</feature>
<evidence type="ECO:0000259" key="1">
    <source>
        <dbReference type="PROSITE" id="PS51186"/>
    </source>
</evidence>
<proteinExistence type="predicted"/>
<dbReference type="InterPro" id="IPR000182">
    <property type="entry name" value="GNAT_dom"/>
</dbReference>
<gene>
    <name evidence="2" type="ORF">DP116_03885</name>
</gene>